<dbReference type="SUPFAM" id="SSF52799">
    <property type="entry name" value="(Phosphotyrosine protein) phosphatases II"/>
    <property type="match status" value="1"/>
</dbReference>
<keyword evidence="5" id="KW-1185">Reference proteome</keyword>
<dbReference type="EMBL" id="RFLY01000006">
    <property type="protein sequence ID" value="RMH93423.1"/>
    <property type="molecule type" value="Genomic_DNA"/>
</dbReference>
<feature type="chain" id="PRO_5018071771" description="Beta-lactamase hydrolase-like protein phosphatase-like domain-containing protein" evidence="2">
    <location>
        <begin position="22"/>
        <end position="195"/>
    </location>
</feature>
<evidence type="ECO:0000259" key="3">
    <source>
        <dbReference type="Pfam" id="PF04273"/>
    </source>
</evidence>
<feature type="signal peptide" evidence="2">
    <location>
        <begin position="1"/>
        <end position="21"/>
    </location>
</feature>
<name>A0A3M2HZV5_9GAMM</name>
<gene>
    <name evidence="4" type="ORF">EBB59_05110</name>
</gene>
<organism evidence="4 5">
    <name type="scientific">Solilutibacter pythonis</name>
    <dbReference type="NCBI Taxonomy" id="2483112"/>
    <lineage>
        <taxon>Bacteria</taxon>
        <taxon>Pseudomonadati</taxon>
        <taxon>Pseudomonadota</taxon>
        <taxon>Gammaproteobacteria</taxon>
        <taxon>Lysobacterales</taxon>
        <taxon>Lysobacteraceae</taxon>
        <taxon>Solilutibacter</taxon>
    </lineage>
</organism>
<protein>
    <recommendedName>
        <fullName evidence="3">Beta-lactamase hydrolase-like protein phosphatase-like domain-containing protein</fullName>
    </recommendedName>
</protein>
<dbReference type="Gene3D" id="3.90.190.10">
    <property type="entry name" value="Protein tyrosine phosphatase superfamily"/>
    <property type="match status" value="1"/>
</dbReference>
<evidence type="ECO:0000256" key="1">
    <source>
        <dbReference type="SAM" id="MobiDB-lite"/>
    </source>
</evidence>
<dbReference type="AlphaFoldDB" id="A0A3M2HZV5"/>
<feature type="domain" description="Beta-lactamase hydrolase-like protein phosphatase-like" evidence="3">
    <location>
        <begin position="64"/>
        <end position="161"/>
    </location>
</feature>
<feature type="region of interest" description="Disordered" evidence="1">
    <location>
        <begin position="22"/>
        <end position="45"/>
    </location>
</feature>
<reference evidence="4 5" key="1">
    <citation type="submission" date="2018-10" db="EMBL/GenBank/DDBJ databases">
        <title>Proposal of Lysobacter pythonis sp. nov. isolated from royal pythons (Python regius).</title>
        <authorList>
            <person name="Hans-Juergen B."/>
            <person name="Huptas C."/>
            <person name="Sandra B."/>
            <person name="Igor L."/>
            <person name="Joachim S."/>
            <person name="Siegfried S."/>
            <person name="Mareike W."/>
            <person name="Peter K."/>
        </authorList>
    </citation>
    <scope>NUCLEOTIDE SEQUENCE [LARGE SCALE GENOMIC DNA]</scope>
    <source>
        <strain evidence="4 5">4284/11</strain>
    </source>
</reference>
<sequence>MTRLFPLAACLALTVSVAGCAQPPTRDHSAPAPAPAPAPASAPASASTPASVAGVVLLNPRPGLYTAAQPAAADWTGIAGKGVKTVINLRPQAEMRARDEAAEVAAAGMRYIEIPVANADAINDDSARELHQALSAAQGDGPVLLHCASANRAGGLLALMAAKYEGVDVETALGLGRKAGMKSTERAVRAKLGRD</sequence>
<dbReference type="Proteomes" id="UP000275012">
    <property type="component" value="Unassembled WGS sequence"/>
</dbReference>
<dbReference type="Pfam" id="PF04273">
    <property type="entry name" value="BLH_phosphatase"/>
    <property type="match status" value="1"/>
</dbReference>
<dbReference type="OrthoDB" id="270335at2"/>
<dbReference type="InterPro" id="IPR029021">
    <property type="entry name" value="Prot-tyrosine_phosphatase-like"/>
</dbReference>
<evidence type="ECO:0000313" key="5">
    <source>
        <dbReference type="Proteomes" id="UP000275012"/>
    </source>
</evidence>
<dbReference type="CDD" id="cd14503">
    <property type="entry name" value="PTP-bact"/>
    <property type="match status" value="1"/>
</dbReference>
<keyword evidence="2" id="KW-0732">Signal</keyword>
<dbReference type="PROSITE" id="PS51257">
    <property type="entry name" value="PROKAR_LIPOPROTEIN"/>
    <property type="match status" value="1"/>
</dbReference>
<evidence type="ECO:0000256" key="2">
    <source>
        <dbReference type="SAM" id="SignalP"/>
    </source>
</evidence>
<evidence type="ECO:0000313" key="4">
    <source>
        <dbReference type="EMBL" id="RMH93423.1"/>
    </source>
</evidence>
<proteinExistence type="predicted"/>
<dbReference type="InterPro" id="IPR005939">
    <property type="entry name" value="BLH_phosphatase-like"/>
</dbReference>
<dbReference type="GO" id="GO:0016787">
    <property type="term" value="F:hydrolase activity"/>
    <property type="evidence" value="ECO:0007669"/>
    <property type="project" value="InterPro"/>
</dbReference>
<comment type="caution">
    <text evidence="4">The sequence shown here is derived from an EMBL/GenBank/DDBJ whole genome shotgun (WGS) entry which is preliminary data.</text>
</comment>
<accession>A0A3M2HZV5</accession>